<dbReference type="Gene3D" id="3.40.50.2030">
    <property type="match status" value="2"/>
</dbReference>
<dbReference type="GO" id="GO:0006091">
    <property type="term" value="P:generation of precursor metabolites and energy"/>
    <property type="evidence" value="ECO:0007669"/>
    <property type="project" value="InterPro"/>
</dbReference>
<keyword evidence="3 10" id="KW-0533">Nickel</keyword>
<evidence type="ECO:0000256" key="5">
    <source>
        <dbReference type="ARBA" id="ARBA00023002"/>
    </source>
</evidence>
<dbReference type="InterPro" id="IPR011254">
    <property type="entry name" value="Prismane-like_sf"/>
</dbReference>
<dbReference type="InterPro" id="IPR010047">
    <property type="entry name" value="CODH"/>
</dbReference>
<evidence type="ECO:0000313" key="11">
    <source>
        <dbReference type="EMBL" id="KAB2953899.1"/>
    </source>
</evidence>
<keyword evidence="5 9" id="KW-0560">Oxidoreductase</keyword>
<keyword evidence="4 9" id="KW-0479">Metal-binding</keyword>
<dbReference type="InterPro" id="IPR016099">
    <property type="entry name" value="Prismane-like_a/b-sand"/>
</dbReference>
<comment type="catalytic activity">
    <reaction evidence="8 9">
        <text>CO + 2 oxidized [2Fe-2S]-[ferredoxin] + H2O = 2 reduced [2Fe-2S]-[ferredoxin] + CO2 + 2 H(+)</text>
        <dbReference type="Rhea" id="RHEA:21040"/>
        <dbReference type="Rhea" id="RHEA-COMP:10000"/>
        <dbReference type="Rhea" id="RHEA-COMP:10001"/>
        <dbReference type="ChEBI" id="CHEBI:15377"/>
        <dbReference type="ChEBI" id="CHEBI:15378"/>
        <dbReference type="ChEBI" id="CHEBI:16526"/>
        <dbReference type="ChEBI" id="CHEBI:17245"/>
        <dbReference type="ChEBI" id="CHEBI:33737"/>
        <dbReference type="ChEBI" id="CHEBI:33738"/>
        <dbReference type="EC" id="1.2.7.4"/>
    </reaction>
</comment>
<dbReference type="SUPFAM" id="SSF56821">
    <property type="entry name" value="Prismane protein-like"/>
    <property type="match status" value="1"/>
</dbReference>
<feature type="binding site" evidence="10">
    <location>
        <position position="358"/>
    </location>
    <ligand>
        <name>[Ni-4Fe-4S] cluster</name>
        <dbReference type="ChEBI" id="CHEBI:47739"/>
    </ligand>
</feature>
<evidence type="ECO:0000256" key="8">
    <source>
        <dbReference type="ARBA" id="ARBA00048733"/>
    </source>
</evidence>
<evidence type="ECO:0000256" key="7">
    <source>
        <dbReference type="ARBA" id="ARBA00023014"/>
    </source>
</evidence>
<dbReference type="AlphaFoldDB" id="A0A6I0EWB2"/>
<evidence type="ECO:0000256" key="9">
    <source>
        <dbReference type="PIRNR" id="PIRNR005023"/>
    </source>
</evidence>
<feature type="binding site" evidence="10">
    <location>
        <position position="88"/>
    </location>
    <ligand>
        <name>[4Fe-4S] cluster</name>
        <dbReference type="ChEBI" id="CHEBI:49883"/>
        <label>2</label>
    </ligand>
</feature>
<evidence type="ECO:0000256" key="2">
    <source>
        <dbReference type="ARBA" id="ARBA00022485"/>
    </source>
</evidence>
<evidence type="ECO:0000256" key="6">
    <source>
        <dbReference type="ARBA" id="ARBA00023004"/>
    </source>
</evidence>
<protein>
    <recommendedName>
        <fullName evidence="9">Carbon monoxide dehydrogenase</fullName>
        <ecNumber evidence="9">1.2.7.4</ecNumber>
    </recommendedName>
</protein>
<dbReference type="Pfam" id="PF03063">
    <property type="entry name" value="Prismane"/>
    <property type="match status" value="1"/>
</dbReference>
<feature type="binding site" evidence="10">
    <location>
        <position position="77"/>
    </location>
    <ligand>
        <name>[4Fe-4S] cluster</name>
        <dbReference type="ChEBI" id="CHEBI:49883"/>
        <label>2</label>
    </ligand>
</feature>
<gene>
    <name evidence="11" type="primary">cooS</name>
    <name evidence="11" type="ORF">F9B85_04630</name>
</gene>
<feature type="binding site" evidence="10">
    <location>
        <position position="278"/>
    </location>
    <ligand>
        <name>[Ni-4Fe-4S] cluster</name>
        <dbReference type="ChEBI" id="CHEBI:47739"/>
    </ligand>
</feature>
<proteinExistence type="predicted"/>
<dbReference type="GO" id="GO:0043885">
    <property type="term" value="F:anaerobic carbon-monoxide dehydrogenase activity"/>
    <property type="evidence" value="ECO:0007669"/>
    <property type="project" value="UniProtKB-UniRule"/>
</dbReference>
<dbReference type="InterPro" id="IPR004137">
    <property type="entry name" value="HCP/CODH"/>
</dbReference>
<evidence type="ECO:0000256" key="10">
    <source>
        <dbReference type="PIRSR" id="PIRSR005023-1"/>
    </source>
</evidence>
<dbReference type="PIRSF" id="PIRSF005023">
    <property type="entry name" value="CODH"/>
    <property type="match status" value="1"/>
</dbReference>
<feature type="binding site" evidence="10">
    <location>
        <position position="68"/>
    </location>
    <ligand>
        <name>[4Fe-4S] cluster</name>
        <dbReference type="ChEBI" id="CHEBI:49883"/>
        <label>1</label>
        <note>ligand shared between dimeric partners</note>
    </ligand>
</feature>
<dbReference type="PANTHER" id="PTHR30109">
    <property type="entry name" value="HYDROXYLAMINE REDUCTASE"/>
    <property type="match status" value="1"/>
</dbReference>
<dbReference type="InterPro" id="IPR016101">
    <property type="entry name" value="CO_DH_a-bundle"/>
</dbReference>
<feature type="binding site" evidence="10">
    <location>
        <position position="496"/>
    </location>
    <ligand>
        <name>[Ni-4Fe-4S] cluster</name>
        <dbReference type="ChEBI" id="CHEBI:47739"/>
    </ligand>
</feature>
<keyword evidence="7 9" id="KW-0411">Iron-sulfur</keyword>
<comment type="cofactor">
    <cofactor evidence="1">
        <name>[4Fe-4S] cluster</name>
        <dbReference type="ChEBI" id="CHEBI:49883"/>
    </cofactor>
</comment>
<evidence type="ECO:0000256" key="3">
    <source>
        <dbReference type="ARBA" id="ARBA00022596"/>
    </source>
</evidence>
<dbReference type="OrthoDB" id="5478720at2"/>
<dbReference type="GO" id="GO:0004601">
    <property type="term" value="F:peroxidase activity"/>
    <property type="evidence" value="ECO:0007669"/>
    <property type="project" value="TreeGrafter"/>
</dbReference>
<feature type="binding site" evidence="10">
    <location>
        <position position="314"/>
    </location>
    <ligand>
        <name>[Ni-4Fe-4S] cluster</name>
        <dbReference type="ChEBI" id="CHEBI:47739"/>
    </ligand>
</feature>
<feature type="binding site" evidence="10">
    <location>
        <position position="537"/>
    </location>
    <ligand>
        <name>[Ni-4Fe-4S] cluster</name>
        <dbReference type="ChEBI" id="CHEBI:47739"/>
    </ligand>
</feature>
<dbReference type="GO" id="GO:0050418">
    <property type="term" value="F:hydroxylamine reductase activity"/>
    <property type="evidence" value="ECO:0007669"/>
    <property type="project" value="TreeGrafter"/>
</dbReference>
<organism evidence="11 12">
    <name type="scientific">Heliorestis acidaminivorans</name>
    <dbReference type="NCBI Taxonomy" id="553427"/>
    <lineage>
        <taxon>Bacteria</taxon>
        <taxon>Bacillati</taxon>
        <taxon>Bacillota</taxon>
        <taxon>Clostridia</taxon>
        <taxon>Eubacteriales</taxon>
        <taxon>Heliobacteriaceae</taxon>
        <taxon>Heliorestis</taxon>
    </lineage>
</organism>
<comment type="caution">
    <text evidence="11">The sequence shown here is derived from an EMBL/GenBank/DDBJ whole genome shotgun (WGS) entry which is preliminary data.</text>
</comment>
<evidence type="ECO:0000256" key="4">
    <source>
        <dbReference type="ARBA" id="ARBA00022723"/>
    </source>
</evidence>
<dbReference type="NCBIfam" id="TIGR01702">
    <property type="entry name" value="CO_DH_cata"/>
    <property type="match status" value="1"/>
</dbReference>
<dbReference type="EC" id="1.2.7.4" evidence="9"/>
<feature type="binding site" evidence="10">
    <location>
        <position position="69"/>
    </location>
    <ligand>
        <name>[4Fe-4S] cluster</name>
        <dbReference type="ChEBI" id="CHEBI:49883"/>
        <label>2</label>
    </ligand>
</feature>
<accession>A0A6I0EWB2</accession>
<evidence type="ECO:0000313" key="12">
    <source>
        <dbReference type="Proteomes" id="UP000468766"/>
    </source>
</evidence>
<dbReference type="GO" id="GO:0016151">
    <property type="term" value="F:nickel cation binding"/>
    <property type="evidence" value="ECO:0007669"/>
    <property type="project" value="InterPro"/>
</dbReference>
<keyword evidence="2 9" id="KW-0004">4Fe-4S</keyword>
<sequence>MHKPQKRVNISLLVGLLILIGGFTMTRRSAHASTNQMLERTRDMGLKTIFDRYDAQQPQCGFGMQGVCCQLCSHGPCRITPKSPRAICGATADTIVARNFLKLEVHGAAAYSHHLEEVAKTLKATAEGKTPFTIGDEGKLKEVCKAVGIKGNSTKELAIALSDVILNELRKGSDDPLALVKIFAPKTRLEAWEKLGLIPGGVHSEIRDALTKTMSNITTDPVDLLLTTLRLAIATGYMGLVGTITLQDILLGTPQISEANADLGEIDPKKVNILAHGHVPLMATAVLQAAQTPEMIKLAKAAGAEGIDVLGSMCTGQELLQRSGHSAKGMGAQMGNWLAQEYIVATGAIDLVMMDMNCSIPGLKEVADRFHTELVSVDSILRMAGVDKNVDYAPEKAAEQAKELITMAIETYKKRGNDIVIPKNKAKGVVGFGVESILGALGGSLDPLLDVIKKGLIKGAVAVVGCTNNRNGHDSAGLQLMEELIKKDILVISAGCMSSAAQIEGMQDPVSAAKAGPGLRAVCEKLSIPPVLSFGSCVDIGRIGVLVTALADALNVDPSQLPVAASAPEYLEQKAVADGVFAVAFGLLTHLGPVPPVTGSPLVTQILTQDVEGLTGGKVLVELDMVKAADAIEAHIMTKRQGLGI</sequence>
<evidence type="ECO:0000256" key="1">
    <source>
        <dbReference type="ARBA" id="ARBA00001966"/>
    </source>
</evidence>
<reference evidence="11 12" key="1">
    <citation type="submission" date="2019-10" db="EMBL/GenBank/DDBJ databases">
        <title>Whole-genome sequence of the extremophile Heliorestis acidaminivorans DSM 24790.</title>
        <authorList>
            <person name="Kyndt J.A."/>
            <person name="Meyer T.E."/>
        </authorList>
    </citation>
    <scope>NUCLEOTIDE SEQUENCE [LARGE SCALE GENOMIC DNA]</scope>
    <source>
        <strain evidence="11 12">DSM 24790</strain>
    </source>
</reference>
<dbReference type="EMBL" id="WBXO01000002">
    <property type="protein sequence ID" value="KAB2953899.1"/>
    <property type="molecule type" value="Genomic_DNA"/>
</dbReference>
<keyword evidence="12" id="KW-1185">Reference proteome</keyword>
<feature type="binding site" evidence="10">
    <location>
        <position position="72"/>
    </location>
    <ligand>
        <name>[4Fe-4S] cluster</name>
        <dbReference type="ChEBI" id="CHEBI:49883"/>
        <label>2</label>
    </ligand>
</feature>
<dbReference type="Gene3D" id="1.20.1270.30">
    <property type="match status" value="1"/>
</dbReference>
<name>A0A6I0EWB2_9FIRM</name>
<feature type="binding site" evidence="10">
    <location>
        <position position="466"/>
    </location>
    <ligand>
        <name>[Ni-4Fe-4S] cluster</name>
        <dbReference type="ChEBI" id="CHEBI:47739"/>
    </ligand>
</feature>
<dbReference type="GO" id="GO:0051539">
    <property type="term" value="F:4 iron, 4 sulfur cluster binding"/>
    <property type="evidence" value="ECO:0007669"/>
    <property type="project" value="UniProtKB-UniRule"/>
</dbReference>
<dbReference type="GO" id="GO:0042542">
    <property type="term" value="P:response to hydrogen peroxide"/>
    <property type="evidence" value="ECO:0007669"/>
    <property type="project" value="TreeGrafter"/>
</dbReference>
<dbReference type="Proteomes" id="UP000468766">
    <property type="component" value="Unassembled WGS sequence"/>
</dbReference>
<keyword evidence="6 9" id="KW-0408">Iron</keyword>
<feature type="binding site" evidence="10">
    <location>
        <position position="60"/>
    </location>
    <ligand>
        <name>[4Fe-4S] cluster</name>
        <dbReference type="ChEBI" id="CHEBI:49883"/>
        <label>1</label>
        <note>ligand shared between dimeric partners</note>
    </ligand>
</feature>
<dbReference type="PANTHER" id="PTHR30109:SF4">
    <property type="entry name" value="CARBON MONOXIDE DEHYDROGENASE"/>
    <property type="match status" value="1"/>
</dbReference>